<name>A0A6N3EZ82_9FIRM</name>
<keyword evidence="6 16" id="KW-0808">Transferase</keyword>
<dbReference type="PANTHER" id="PTHR45528">
    <property type="entry name" value="SENSOR HISTIDINE KINASE CPXA"/>
    <property type="match status" value="1"/>
</dbReference>
<keyword evidence="5" id="KW-0597">Phosphoprotein</keyword>
<keyword evidence="9 16" id="KW-0418">Kinase</keyword>
<dbReference type="GO" id="GO:0000155">
    <property type="term" value="F:phosphorelay sensor kinase activity"/>
    <property type="evidence" value="ECO:0007669"/>
    <property type="project" value="InterPro"/>
</dbReference>
<keyword evidence="13 14" id="KW-0472">Membrane</keyword>
<feature type="domain" description="Histidine kinase" evidence="15">
    <location>
        <begin position="489"/>
        <end position="688"/>
    </location>
</feature>
<gene>
    <name evidence="16" type="primary">mtrB</name>
    <name evidence="16" type="ORF">IBLFYP30_02735</name>
</gene>
<dbReference type="SMART" id="SM00387">
    <property type="entry name" value="HATPase_c"/>
    <property type="match status" value="1"/>
</dbReference>
<protein>
    <recommendedName>
        <fullName evidence="3">histidine kinase</fullName>
        <ecNumber evidence="3">2.7.13.3</ecNumber>
    </recommendedName>
</protein>
<dbReference type="GO" id="GO:0005524">
    <property type="term" value="F:ATP binding"/>
    <property type="evidence" value="ECO:0007669"/>
    <property type="project" value="UniProtKB-KW"/>
</dbReference>
<evidence type="ECO:0000256" key="12">
    <source>
        <dbReference type="ARBA" id="ARBA00023012"/>
    </source>
</evidence>
<keyword evidence="7 14" id="KW-0812">Transmembrane</keyword>
<keyword evidence="4" id="KW-1003">Cell membrane</keyword>
<feature type="transmembrane region" description="Helical" evidence="14">
    <location>
        <begin position="380"/>
        <end position="398"/>
    </location>
</feature>
<dbReference type="InterPro" id="IPR036097">
    <property type="entry name" value="HisK_dim/P_sf"/>
</dbReference>
<evidence type="ECO:0000256" key="7">
    <source>
        <dbReference type="ARBA" id="ARBA00022692"/>
    </source>
</evidence>
<dbReference type="InterPro" id="IPR005467">
    <property type="entry name" value="His_kinase_dom"/>
</dbReference>
<evidence type="ECO:0000256" key="6">
    <source>
        <dbReference type="ARBA" id="ARBA00022679"/>
    </source>
</evidence>
<evidence type="ECO:0000259" key="15">
    <source>
        <dbReference type="PROSITE" id="PS50109"/>
    </source>
</evidence>
<comment type="subcellular location">
    <subcellularLocation>
        <location evidence="2">Cell membrane</location>
        <topology evidence="2">Multi-pass membrane protein</topology>
    </subcellularLocation>
</comment>
<evidence type="ECO:0000256" key="3">
    <source>
        <dbReference type="ARBA" id="ARBA00012438"/>
    </source>
</evidence>
<comment type="catalytic activity">
    <reaction evidence="1">
        <text>ATP + protein L-histidine = ADP + protein N-phospho-L-histidine.</text>
        <dbReference type="EC" id="2.7.13.3"/>
    </reaction>
</comment>
<keyword evidence="8" id="KW-0547">Nucleotide-binding</keyword>
<dbReference type="Gene3D" id="3.30.565.10">
    <property type="entry name" value="Histidine kinase-like ATPase, C-terminal domain"/>
    <property type="match status" value="1"/>
</dbReference>
<dbReference type="Gene3D" id="1.10.287.130">
    <property type="match status" value="1"/>
</dbReference>
<evidence type="ECO:0000256" key="2">
    <source>
        <dbReference type="ARBA" id="ARBA00004651"/>
    </source>
</evidence>
<dbReference type="EMBL" id="CACRUE010000039">
    <property type="protein sequence ID" value="VYU45117.1"/>
    <property type="molecule type" value="Genomic_DNA"/>
</dbReference>
<dbReference type="CDD" id="cd00082">
    <property type="entry name" value="HisKA"/>
    <property type="match status" value="1"/>
</dbReference>
<dbReference type="InterPro" id="IPR036890">
    <property type="entry name" value="HATPase_C_sf"/>
</dbReference>
<evidence type="ECO:0000256" key="10">
    <source>
        <dbReference type="ARBA" id="ARBA00022840"/>
    </source>
</evidence>
<keyword evidence="11 14" id="KW-1133">Transmembrane helix</keyword>
<evidence type="ECO:0000256" key="1">
    <source>
        <dbReference type="ARBA" id="ARBA00000085"/>
    </source>
</evidence>
<evidence type="ECO:0000256" key="8">
    <source>
        <dbReference type="ARBA" id="ARBA00022741"/>
    </source>
</evidence>
<feature type="transmembrane region" description="Helical" evidence="14">
    <location>
        <begin position="308"/>
        <end position="328"/>
    </location>
</feature>
<feature type="transmembrane region" description="Helical" evidence="14">
    <location>
        <begin position="246"/>
        <end position="264"/>
    </location>
</feature>
<feature type="transmembrane region" description="Helical" evidence="14">
    <location>
        <begin position="7"/>
        <end position="29"/>
    </location>
</feature>
<dbReference type="Pfam" id="PF02518">
    <property type="entry name" value="HATPase_c"/>
    <property type="match status" value="1"/>
</dbReference>
<dbReference type="InterPro" id="IPR050398">
    <property type="entry name" value="HssS/ArlS-like"/>
</dbReference>
<evidence type="ECO:0000256" key="11">
    <source>
        <dbReference type="ARBA" id="ARBA00022989"/>
    </source>
</evidence>
<dbReference type="RefSeq" id="WP_024037701.1">
    <property type="nucleotide sequence ID" value="NZ_CACRUE010000039.1"/>
</dbReference>
<dbReference type="Pfam" id="PF00512">
    <property type="entry name" value="HisKA"/>
    <property type="match status" value="1"/>
</dbReference>
<dbReference type="InterPro" id="IPR003661">
    <property type="entry name" value="HisK_dim/P_dom"/>
</dbReference>
<dbReference type="SMART" id="SM00388">
    <property type="entry name" value="HisKA"/>
    <property type="match status" value="1"/>
</dbReference>
<dbReference type="InterPro" id="IPR004358">
    <property type="entry name" value="Sig_transdc_His_kin-like_C"/>
</dbReference>
<proteinExistence type="predicted"/>
<organism evidence="16">
    <name type="scientific">Intestinibacter bartlettii</name>
    <dbReference type="NCBI Taxonomy" id="261299"/>
    <lineage>
        <taxon>Bacteria</taxon>
        <taxon>Bacillati</taxon>
        <taxon>Bacillota</taxon>
        <taxon>Clostridia</taxon>
        <taxon>Peptostreptococcales</taxon>
        <taxon>Peptostreptococcaceae</taxon>
        <taxon>Intestinibacter</taxon>
    </lineage>
</organism>
<dbReference type="PRINTS" id="PR00344">
    <property type="entry name" value="BCTRLSENSOR"/>
</dbReference>
<evidence type="ECO:0000313" key="16">
    <source>
        <dbReference type="EMBL" id="VYU45117.1"/>
    </source>
</evidence>
<dbReference type="EC" id="2.7.13.3" evidence="3"/>
<keyword evidence="10" id="KW-0067">ATP-binding</keyword>
<evidence type="ECO:0000256" key="13">
    <source>
        <dbReference type="ARBA" id="ARBA00023136"/>
    </source>
</evidence>
<accession>A0A6N3EZ82</accession>
<evidence type="ECO:0000256" key="9">
    <source>
        <dbReference type="ARBA" id="ARBA00022777"/>
    </source>
</evidence>
<dbReference type="FunFam" id="1.10.287.130:FF:000008">
    <property type="entry name" value="Two-component sensor histidine kinase"/>
    <property type="match status" value="1"/>
</dbReference>
<evidence type="ECO:0000256" key="14">
    <source>
        <dbReference type="SAM" id="Phobius"/>
    </source>
</evidence>
<dbReference type="InterPro" id="IPR003594">
    <property type="entry name" value="HATPase_dom"/>
</dbReference>
<dbReference type="PROSITE" id="PS50109">
    <property type="entry name" value="HIS_KIN"/>
    <property type="match status" value="1"/>
</dbReference>
<dbReference type="SUPFAM" id="SSF47384">
    <property type="entry name" value="Homodimeric domain of signal transducing histidine kinase"/>
    <property type="match status" value="1"/>
</dbReference>
<dbReference type="SUPFAM" id="SSF55874">
    <property type="entry name" value="ATPase domain of HSP90 chaperone/DNA topoisomerase II/histidine kinase"/>
    <property type="match status" value="1"/>
</dbReference>
<dbReference type="GO" id="GO:0005886">
    <property type="term" value="C:plasma membrane"/>
    <property type="evidence" value="ECO:0007669"/>
    <property type="project" value="UniProtKB-SubCell"/>
</dbReference>
<reference evidence="16" key="1">
    <citation type="submission" date="2019-11" db="EMBL/GenBank/DDBJ databases">
        <authorList>
            <person name="Feng L."/>
        </authorList>
    </citation>
    <scope>NUCLEOTIDE SEQUENCE</scope>
    <source>
        <strain evidence="16">IbartlettiiLFYP30</strain>
    </source>
</reference>
<keyword evidence="12" id="KW-0902">Two-component regulatory system</keyword>
<sequence length="711" mass="82608">MKKLKNIFLLGFLICLSIFLGINISFLAYTHNADFSYSSITSDVRDNGMQIEKNYFKSKYFNQKVMNSILTNLKYSVIDSENKDKYNPNAAATGSYYYDYNEGIYYYDSEKDINMTEKEFAEKLKSESKKILKDMRGIEYFIKNNTTGEIVTNTDYKTLNNFKKNAKGYYQAKFENNNLVNRKIGNTEYKPISGYFYYPENEVITVNDDVDAYVSISKKLIDLNAFEYGYSYYQQIVNKYEKSLEWGIPMGILSVVFFVVYMIMNFKLPKTKREFWNYYNKIPLEVIVTLLSIDIALIVAIAEEPNAFVNQFCIIPIFILLFYFIVIIKQISNFEKKTDFFKTSWSIRIIIWLFEKIKVAIQETKNLIKQNKDFDLTKKIITVAILCVLAEFIVIVMSGSWIEFSALIIIFGIQLGFLIYFVKKLGYLNEIMKGVHKIKEGELNYKIEEKNDIYFSSLANDINNISEGLENSIEQRIKSERMKSELITNVSHDLKTPLTSIINYVELIKKEEDLQPEYLKDYVKVLDNKSKRLKVLIEDLFEASKASTGNIELELVRLDLKQLLQQSIGELEDKLEEANLGLRVNLTEESTYVLADGRRLYRVFENLICNISKYSLPNTRVYIDVVKEDGKIITTMKNISSYELNFDPEEIMERFKRADESRNTEGSGLGLAIARDLVSLQGGNMSIDIDGDLFKVKVVMDEYPQQILLQK</sequence>
<dbReference type="PANTHER" id="PTHR45528:SF1">
    <property type="entry name" value="SENSOR HISTIDINE KINASE CPXA"/>
    <property type="match status" value="1"/>
</dbReference>
<feature type="transmembrane region" description="Helical" evidence="14">
    <location>
        <begin position="284"/>
        <end position="302"/>
    </location>
</feature>
<feature type="transmembrane region" description="Helical" evidence="14">
    <location>
        <begin position="404"/>
        <end position="422"/>
    </location>
</feature>
<evidence type="ECO:0000256" key="5">
    <source>
        <dbReference type="ARBA" id="ARBA00022553"/>
    </source>
</evidence>
<evidence type="ECO:0000256" key="4">
    <source>
        <dbReference type="ARBA" id="ARBA00022475"/>
    </source>
</evidence>
<dbReference type="AlphaFoldDB" id="A0A6N3EZ82"/>